<feature type="transmembrane region" description="Helical" evidence="2">
    <location>
        <begin position="101"/>
        <end position="127"/>
    </location>
</feature>
<dbReference type="OrthoDB" id="5332281at2759"/>
<feature type="non-terminal residue" evidence="3">
    <location>
        <position position="1"/>
    </location>
</feature>
<keyword evidence="2" id="KW-1133">Transmembrane helix</keyword>
<organism evidence="3 4">
    <name type="scientific">Scytalidium lignicola</name>
    <name type="common">Hyphomycete</name>
    <dbReference type="NCBI Taxonomy" id="5539"/>
    <lineage>
        <taxon>Eukaryota</taxon>
        <taxon>Fungi</taxon>
        <taxon>Dikarya</taxon>
        <taxon>Ascomycota</taxon>
        <taxon>Pezizomycotina</taxon>
        <taxon>Leotiomycetes</taxon>
        <taxon>Leotiomycetes incertae sedis</taxon>
        <taxon>Scytalidium</taxon>
    </lineage>
</organism>
<feature type="region of interest" description="Disordered" evidence="1">
    <location>
        <begin position="1"/>
        <end position="39"/>
    </location>
</feature>
<keyword evidence="4" id="KW-1185">Reference proteome</keyword>
<dbReference type="InterPro" id="IPR021840">
    <property type="entry name" value="DUF3433"/>
</dbReference>
<protein>
    <submittedName>
        <fullName evidence="3">Uncharacterized protein</fullName>
    </submittedName>
</protein>
<dbReference type="PANTHER" id="PTHR37544">
    <property type="entry name" value="SPRAY-RELATED"/>
    <property type="match status" value="1"/>
</dbReference>
<keyword evidence="2" id="KW-0472">Membrane</keyword>
<feature type="transmembrane region" description="Helical" evidence="2">
    <location>
        <begin position="210"/>
        <end position="234"/>
    </location>
</feature>
<feature type="transmembrane region" description="Helical" evidence="2">
    <location>
        <begin position="147"/>
        <end position="167"/>
    </location>
</feature>
<feature type="transmembrane region" description="Helical" evidence="2">
    <location>
        <begin position="656"/>
        <end position="676"/>
    </location>
</feature>
<feature type="transmembrane region" description="Helical" evidence="2">
    <location>
        <begin position="697"/>
        <end position="718"/>
    </location>
</feature>
<evidence type="ECO:0000313" key="3">
    <source>
        <dbReference type="EMBL" id="RFU28160.1"/>
    </source>
</evidence>
<feature type="non-terminal residue" evidence="3">
    <location>
        <position position="1228"/>
    </location>
</feature>
<evidence type="ECO:0000256" key="2">
    <source>
        <dbReference type="SAM" id="Phobius"/>
    </source>
</evidence>
<feature type="transmembrane region" description="Helical" evidence="2">
    <location>
        <begin position="761"/>
        <end position="782"/>
    </location>
</feature>
<accession>A0A3E2H437</accession>
<dbReference type="Pfam" id="PF11915">
    <property type="entry name" value="DUF3433"/>
    <property type="match status" value="2"/>
</dbReference>
<evidence type="ECO:0000256" key="1">
    <source>
        <dbReference type="SAM" id="MobiDB-lite"/>
    </source>
</evidence>
<name>A0A3E2H437_SCYLI</name>
<feature type="transmembrane region" description="Helical" evidence="2">
    <location>
        <begin position="1123"/>
        <end position="1143"/>
    </location>
</feature>
<dbReference type="EMBL" id="NCSJ02000173">
    <property type="protein sequence ID" value="RFU28160.1"/>
    <property type="molecule type" value="Genomic_DNA"/>
</dbReference>
<dbReference type="STRING" id="5539.A0A3E2H437"/>
<comment type="caution">
    <text evidence="3">The sequence shown here is derived from an EMBL/GenBank/DDBJ whole genome shotgun (WGS) entry which is preliminary data.</text>
</comment>
<evidence type="ECO:0000313" key="4">
    <source>
        <dbReference type="Proteomes" id="UP000258309"/>
    </source>
</evidence>
<gene>
    <name evidence="3" type="ORF">B7463_g8172</name>
</gene>
<proteinExistence type="predicted"/>
<feature type="transmembrane region" description="Helical" evidence="2">
    <location>
        <begin position="537"/>
        <end position="559"/>
    </location>
</feature>
<dbReference type="AlphaFoldDB" id="A0A3E2H437"/>
<sequence>MDKQVRRKPVPTWPSPDSNPSSVTQPHDNAGSISPPDDRIFFEESSSGVSDAFLPQAHTGSSADDAIKPSPVMSVAGYHQPGTEPGMEEAPRFHRRTWNPFWLQLPILASLTIIFAFVPVALLVLYFMSNDRSGFRVITTNHYSWTYGPTALIVIVSTLWSQVDYNVRSLVPWHNLRRGACKPERSILLDYISPISIIRVFRAVKYQDWVVLAATIVLLLLKLATIISTGLISLEPTLMTTQNETFITRSVYDATNLNFSNIDTTPTYTFYGVSSLGLTFPNGTLDNVAVPLSQPLESDRFPSNATLSWQATAFYPNFNCERGTWSFTQPNPQDITLQFNATVSTATCHVTTELSAIDPTQLQQFPWNEPDRYLLTVSETNNAPKVTSFSAAFCIPEYRLVNSDVTLDGTVVGGTNGLSVSPVTSASNFTLDGLSSTVLGAAVMNATQGFFLRATNARNISENVDYFFGLMSSLNHPNPGTSTLEPFLETENLIQQAQKAFSSVAVQFAARNLLAPSNATLIGTVSFQENRLHVQKVSVILMVVIFLLSFCLSILVGFFRPWNIVPHNPNTIAGIAVLLQSSTTFKRMLSGTGRMSFPSLSSRSSGHEFGGVASGESTFLIEPADSSTKYETSRIEKPANLDDQFISWWRPFGAKLYMRLISLVVPLAVIAILEIIQHKSDHSDGFVNIGLDNKSTRYAISWLPALAMFGIAALYGSVNFATSVLAPYHTLWRGSKPADKSISVNLFGKSALIVFVHGARAGFWAVCATALASFLASFLTIVTDIANNDSAAGSLTSLIIWSNLSYPLWTYQDLVFPTLDLSPDSIESSTQSSDALVTVTIPAVRARLNCTVNPPISVTASSEEFININATYLDTCSEDEPTTGFFDLSILIETNDKQTFGDIQDLHVFSNDGTSTANTQEVGNVEYPTNAEGCPSLVFFLGQFFTSPPTFSNKSDDSPIDADVSVLVCTQALQQVKTRTTFLMPNFDIDPNHPPEVNESSAIFITNGTAGDFIREYQIFNNIVAEFPNPTVDDVDFDPGAFYSAVISGKDGIPVGELLGQSNVDRLINATNYVYAEHMAQTISLNMRQNNSISSDKDVSSTFPGILSQSSQLRLKQNKASKITLQVFLGIIFLSGIAGWLLMDTRNLLTHNPCSIAGTASFLADSKIWEDENFFESRVGSSHPGDHGQAGLFGGKLFSLGWWSEDREGTVRFGIDVGDALRRVDTKR</sequence>
<reference evidence="3 4" key="1">
    <citation type="submission" date="2018-05" db="EMBL/GenBank/DDBJ databases">
        <title>Draft genome sequence of Scytalidium lignicola DSM 105466, a ubiquitous saprotrophic fungus.</title>
        <authorList>
            <person name="Buettner E."/>
            <person name="Gebauer A.M."/>
            <person name="Hofrichter M."/>
            <person name="Liers C."/>
            <person name="Kellner H."/>
        </authorList>
    </citation>
    <scope>NUCLEOTIDE SEQUENCE [LARGE SCALE GENOMIC DNA]</scope>
    <source>
        <strain evidence="3 4">DSM 105466</strain>
    </source>
</reference>
<dbReference type="Proteomes" id="UP000258309">
    <property type="component" value="Unassembled WGS sequence"/>
</dbReference>
<keyword evidence="2" id="KW-0812">Transmembrane</keyword>
<feature type="compositionally biased region" description="Polar residues" evidence="1">
    <location>
        <begin position="15"/>
        <end position="27"/>
    </location>
</feature>
<dbReference type="PANTHER" id="PTHR37544:SF3">
    <property type="entry name" value="SPRAY"/>
    <property type="match status" value="1"/>
</dbReference>
<dbReference type="OMA" id="MAQSMNG"/>